<dbReference type="CDD" id="cd01838">
    <property type="entry name" value="Isoamyl_acetate_hydrolase_like"/>
    <property type="match status" value="1"/>
</dbReference>
<evidence type="ECO:0000259" key="1">
    <source>
        <dbReference type="Pfam" id="PF13472"/>
    </source>
</evidence>
<dbReference type="PANTHER" id="PTHR14209:SF19">
    <property type="entry name" value="ISOAMYL ACETATE-HYDROLYZING ESTERASE 1 HOMOLOG"/>
    <property type="match status" value="1"/>
</dbReference>
<comment type="caution">
    <text evidence="2">The sequence shown here is derived from an EMBL/GenBank/DDBJ whole genome shotgun (WGS) entry which is preliminary data.</text>
</comment>
<dbReference type="InterPro" id="IPR045136">
    <property type="entry name" value="Iah1-like"/>
</dbReference>
<proteinExistence type="predicted"/>
<dbReference type="Proteomes" id="UP000829685">
    <property type="component" value="Unassembled WGS sequence"/>
</dbReference>
<gene>
    <name evidence="2" type="ORF">JX265_000405</name>
</gene>
<evidence type="ECO:0000313" key="3">
    <source>
        <dbReference type="Proteomes" id="UP000829685"/>
    </source>
</evidence>
<protein>
    <recommendedName>
        <fullName evidence="1">SGNH hydrolase-type esterase domain-containing protein</fullName>
    </recommendedName>
</protein>
<dbReference type="AlphaFoldDB" id="A0A9P9WYP7"/>
<keyword evidence="3" id="KW-1185">Reference proteome</keyword>
<dbReference type="OrthoDB" id="671439at2759"/>
<feature type="domain" description="SGNH hydrolase-type esterase" evidence="1">
    <location>
        <begin position="10"/>
        <end position="241"/>
    </location>
</feature>
<accession>A0A9P9WYP7</accession>
<organism evidence="2 3">
    <name type="scientific">Neoarthrinium moseri</name>
    <dbReference type="NCBI Taxonomy" id="1658444"/>
    <lineage>
        <taxon>Eukaryota</taxon>
        <taxon>Fungi</taxon>
        <taxon>Dikarya</taxon>
        <taxon>Ascomycota</taxon>
        <taxon>Pezizomycotina</taxon>
        <taxon>Sordariomycetes</taxon>
        <taxon>Xylariomycetidae</taxon>
        <taxon>Amphisphaeriales</taxon>
        <taxon>Apiosporaceae</taxon>
        <taxon>Neoarthrinium</taxon>
    </lineage>
</organism>
<dbReference type="EMBL" id="JAFIMR010000001">
    <property type="protein sequence ID" value="KAI1881579.1"/>
    <property type="molecule type" value="Genomic_DNA"/>
</dbReference>
<dbReference type="InterPro" id="IPR013830">
    <property type="entry name" value="SGNH_hydro"/>
</dbReference>
<evidence type="ECO:0000313" key="2">
    <source>
        <dbReference type="EMBL" id="KAI1881579.1"/>
    </source>
</evidence>
<dbReference type="InterPro" id="IPR036514">
    <property type="entry name" value="SGNH_hydro_sf"/>
</dbReference>
<dbReference type="SUPFAM" id="SSF52266">
    <property type="entry name" value="SGNH hydrolase"/>
    <property type="match status" value="1"/>
</dbReference>
<dbReference type="Pfam" id="PF13472">
    <property type="entry name" value="Lipase_GDSL_2"/>
    <property type="match status" value="1"/>
</dbReference>
<reference evidence="2" key="1">
    <citation type="submission" date="2021-03" db="EMBL/GenBank/DDBJ databases">
        <title>Revisited historic fungal species revealed as producer of novel bioactive compounds through whole genome sequencing and comparative genomics.</title>
        <authorList>
            <person name="Vignolle G.A."/>
            <person name="Hochenegger N."/>
            <person name="Mach R.L."/>
            <person name="Mach-Aigner A.R."/>
            <person name="Javad Rahimi M."/>
            <person name="Salim K.A."/>
            <person name="Chan C.M."/>
            <person name="Lim L.B.L."/>
            <person name="Cai F."/>
            <person name="Druzhinina I.S."/>
            <person name="U'Ren J.M."/>
            <person name="Derntl C."/>
        </authorList>
    </citation>
    <scope>NUCLEOTIDE SEQUENCE</scope>
    <source>
        <strain evidence="2">TUCIM 5799</strain>
    </source>
</reference>
<dbReference type="PANTHER" id="PTHR14209">
    <property type="entry name" value="ISOAMYL ACETATE-HYDROLYZING ESTERASE 1"/>
    <property type="match status" value="1"/>
</dbReference>
<dbReference type="Gene3D" id="3.40.50.1110">
    <property type="entry name" value="SGNH hydrolase"/>
    <property type="match status" value="1"/>
</dbReference>
<name>A0A9P9WYP7_9PEZI</name>
<sequence length="289" mass="32237">MATSYDQVVLFGDSLFQGATDILEGFSFQAALQKHCIRRLDVVNRGFSGWNTQDALRYLPEIFPAKGSNETSAPRLRYLLILLGANDACLPHSYPTQYCSLDDYRANLKAIITHPNITAHKPTILLVTPPPLDETRIHQYDILENNLEELTRNAANSAKYSQAARDVAAEVPGTVLVDLQDGLMKHAVSLTGKLESFEYDADGKPLLGYLLKDDEGKIRGRRGGLGQLLPDGLHLSGEAYRVFFDLVRPHIGPFPEKLDDKGEKSEFANPFPDWRILADEREEAKKRSA</sequence>